<sequence length="96" mass="9513">MLTLSSTLTSTPPKPANSGLVVNPLPPIPFTAAMLTAFAIKGTGGGGSKSKIPTPTMARSAPQASAGDTSQGEPPLEENVVVATSSRIGAKASILP</sequence>
<feature type="region of interest" description="Disordered" evidence="1">
    <location>
        <begin position="44"/>
        <end position="78"/>
    </location>
</feature>
<evidence type="ECO:0000256" key="1">
    <source>
        <dbReference type="SAM" id="MobiDB-lite"/>
    </source>
</evidence>
<feature type="compositionally biased region" description="Polar residues" evidence="1">
    <location>
        <begin position="62"/>
        <end position="72"/>
    </location>
</feature>
<reference evidence="3" key="1">
    <citation type="journal article" date="2023" name="Commun. Biol.">
        <title>Genome analysis of Parmales, the sister group of diatoms, reveals the evolutionary specialization of diatoms from phago-mixotrophs to photoautotrophs.</title>
        <authorList>
            <person name="Ban H."/>
            <person name="Sato S."/>
            <person name="Yoshikawa S."/>
            <person name="Yamada K."/>
            <person name="Nakamura Y."/>
            <person name="Ichinomiya M."/>
            <person name="Sato N."/>
            <person name="Blanc-Mathieu R."/>
            <person name="Endo H."/>
            <person name="Kuwata A."/>
            <person name="Ogata H."/>
        </authorList>
    </citation>
    <scope>NUCLEOTIDE SEQUENCE [LARGE SCALE GENOMIC DNA]</scope>
    <source>
        <strain evidence="3">NIES 3700</strain>
    </source>
</reference>
<feature type="compositionally biased region" description="Low complexity" evidence="1">
    <location>
        <begin position="1"/>
        <end position="11"/>
    </location>
</feature>
<proteinExistence type="predicted"/>
<dbReference type="AlphaFoldDB" id="A0A9W6Z9E7"/>
<comment type="caution">
    <text evidence="2">The sequence shown here is derived from an EMBL/GenBank/DDBJ whole genome shotgun (WGS) entry which is preliminary data.</text>
</comment>
<dbReference type="Proteomes" id="UP001165122">
    <property type="component" value="Unassembled WGS sequence"/>
</dbReference>
<dbReference type="EMBL" id="BRXW01000352">
    <property type="protein sequence ID" value="GMH47003.1"/>
    <property type="molecule type" value="Genomic_DNA"/>
</dbReference>
<evidence type="ECO:0000313" key="3">
    <source>
        <dbReference type="Proteomes" id="UP001165122"/>
    </source>
</evidence>
<organism evidence="2 3">
    <name type="scientific">Triparma laevis f. longispina</name>
    <dbReference type="NCBI Taxonomy" id="1714387"/>
    <lineage>
        <taxon>Eukaryota</taxon>
        <taxon>Sar</taxon>
        <taxon>Stramenopiles</taxon>
        <taxon>Ochrophyta</taxon>
        <taxon>Bolidophyceae</taxon>
        <taxon>Parmales</taxon>
        <taxon>Triparmaceae</taxon>
        <taxon>Triparma</taxon>
    </lineage>
</organism>
<feature type="region of interest" description="Disordered" evidence="1">
    <location>
        <begin position="1"/>
        <end position="23"/>
    </location>
</feature>
<accession>A0A9W6Z9E7</accession>
<gene>
    <name evidence="2" type="ORF">TrLO_g4246</name>
</gene>
<evidence type="ECO:0000313" key="2">
    <source>
        <dbReference type="EMBL" id="GMH47003.1"/>
    </source>
</evidence>
<keyword evidence="3" id="KW-1185">Reference proteome</keyword>
<protein>
    <submittedName>
        <fullName evidence="2">Uncharacterized protein</fullName>
    </submittedName>
</protein>
<name>A0A9W6Z9E7_9STRA</name>